<dbReference type="PANTHER" id="PTHR34501:SF9">
    <property type="entry name" value="MAJOR OUTER MEMBRANE PROTEIN P.IA"/>
    <property type="match status" value="1"/>
</dbReference>
<reference evidence="14" key="3">
    <citation type="submission" date="2025-08" db="UniProtKB">
        <authorList>
            <consortium name="RefSeq"/>
        </authorList>
    </citation>
    <scope>IDENTIFICATION</scope>
</reference>
<reference evidence="14" key="1">
    <citation type="journal article" date="2019" name="Subcell. Biochem.">
        <title>Outer Membrane Porins.</title>
        <authorList>
            <person name="Masi M."/>
            <person name="Winterhalter M."/>
            <person name="Pages J.M."/>
        </authorList>
    </citation>
    <scope>NUCLEOTIDE SEQUENCE</scope>
</reference>
<keyword evidence="6 11" id="KW-0732">Signal</keyword>
<evidence type="ECO:0000256" key="2">
    <source>
        <dbReference type="ARBA" id="ARBA00011233"/>
    </source>
</evidence>
<keyword evidence="10" id="KW-0998">Cell outer membrane</keyword>
<dbReference type="RefSeq" id="WP_084545002.1">
    <property type="nucleotide sequence ID" value="NZ_AXWS01000013.1"/>
</dbReference>
<dbReference type="GO" id="GO:0009279">
    <property type="term" value="C:cell outer membrane"/>
    <property type="evidence" value="ECO:0007669"/>
    <property type="project" value="UniProtKB-SubCell"/>
</dbReference>
<evidence type="ECO:0000256" key="10">
    <source>
        <dbReference type="ARBA" id="ARBA00023237"/>
    </source>
</evidence>
<reference evidence="14" key="2">
    <citation type="journal article" date="2020" name="Nat. Rev. Microbiol.">
        <title>Porins and small-molecule translocation across the outer membrane of Gram-negative bacteria.</title>
        <authorList>
            <person name="Vergalli J."/>
            <person name="Bodrenko I.V."/>
            <person name="Masi M."/>
            <person name="Moynie L."/>
            <person name="Acosta-Gutierrez S."/>
            <person name="Naismith J.H."/>
            <person name="Davin-Regli A."/>
            <person name="Ceccarelli M."/>
            <person name="van den Berg B."/>
            <person name="Winterhalter M."/>
            <person name="Pages J.M."/>
        </authorList>
    </citation>
    <scope>NUCLEOTIDE SEQUENCE</scope>
</reference>
<keyword evidence="7" id="KW-0406">Ion transport</keyword>
<protein>
    <submittedName>
        <fullName evidence="14">Porin</fullName>
    </submittedName>
</protein>
<dbReference type="InterPro" id="IPR050298">
    <property type="entry name" value="Gram-neg_bact_OMP"/>
</dbReference>
<dbReference type="OrthoDB" id="8520696at2"/>
<comment type="subcellular location">
    <subcellularLocation>
        <location evidence="1">Cell outer membrane</location>
        <topology evidence="1">Multi-pass membrane protein</topology>
    </subcellularLocation>
</comment>
<accession>A0A8B6XB86</accession>
<proteinExistence type="predicted"/>
<evidence type="ECO:0000256" key="5">
    <source>
        <dbReference type="ARBA" id="ARBA00022692"/>
    </source>
</evidence>
<dbReference type="Pfam" id="PF13609">
    <property type="entry name" value="Porin_4"/>
    <property type="match status" value="1"/>
</dbReference>
<evidence type="ECO:0000313" key="14">
    <source>
        <dbReference type="RefSeq" id="WP_084545002.1"/>
    </source>
</evidence>
<evidence type="ECO:0000256" key="11">
    <source>
        <dbReference type="SAM" id="SignalP"/>
    </source>
</evidence>
<evidence type="ECO:0000259" key="12">
    <source>
        <dbReference type="Pfam" id="PF13609"/>
    </source>
</evidence>
<dbReference type="InterPro" id="IPR033900">
    <property type="entry name" value="Gram_neg_porin_domain"/>
</dbReference>
<dbReference type="PRINTS" id="PR00184">
    <property type="entry name" value="NEISSPPORIN"/>
</dbReference>
<evidence type="ECO:0000256" key="3">
    <source>
        <dbReference type="ARBA" id="ARBA00022448"/>
    </source>
</evidence>
<evidence type="ECO:0000313" key="13">
    <source>
        <dbReference type="Proteomes" id="UP000675920"/>
    </source>
</evidence>
<dbReference type="Proteomes" id="UP000675920">
    <property type="component" value="Unplaced"/>
</dbReference>
<dbReference type="InterPro" id="IPR023614">
    <property type="entry name" value="Porin_dom_sf"/>
</dbReference>
<dbReference type="GO" id="GO:0046930">
    <property type="term" value="C:pore complex"/>
    <property type="evidence" value="ECO:0007669"/>
    <property type="project" value="UniProtKB-KW"/>
</dbReference>
<feature type="chain" id="PRO_5034875522" evidence="11">
    <location>
        <begin position="37"/>
        <end position="389"/>
    </location>
</feature>
<dbReference type="GO" id="GO:0006811">
    <property type="term" value="P:monoatomic ion transport"/>
    <property type="evidence" value="ECO:0007669"/>
    <property type="project" value="UniProtKB-KW"/>
</dbReference>
<evidence type="ECO:0000256" key="7">
    <source>
        <dbReference type="ARBA" id="ARBA00023065"/>
    </source>
</evidence>
<keyword evidence="3" id="KW-0813">Transport</keyword>
<comment type="subunit">
    <text evidence="2">Homotrimer.</text>
</comment>
<evidence type="ECO:0000256" key="6">
    <source>
        <dbReference type="ARBA" id="ARBA00022729"/>
    </source>
</evidence>
<organism evidence="13 14">
    <name type="scientific">Derxia gummosa DSM 723</name>
    <dbReference type="NCBI Taxonomy" id="1121388"/>
    <lineage>
        <taxon>Bacteria</taxon>
        <taxon>Pseudomonadati</taxon>
        <taxon>Pseudomonadota</taxon>
        <taxon>Betaproteobacteria</taxon>
        <taxon>Burkholderiales</taxon>
        <taxon>Alcaligenaceae</taxon>
        <taxon>Derxia</taxon>
    </lineage>
</organism>
<dbReference type="AlphaFoldDB" id="A0A8B6XB86"/>
<evidence type="ECO:0000256" key="8">
    <source>
        <dbReference type="ARBA" id="ARBA00023114"/>
    </source>
</evidence>
<evidence type="ECO:0000256" key="1">
    <source>
        <dbReference type="ARBA" id="ARBA00004571"/>
    </source>
</evidence>
<feature type="signal peptide" evidence="11">
    <location>
        <begin position="1"/>
        <end position="36"/>
    </location>
</feature>
<dbReference type="GO" id="GO:0015288">
    <property type="term" value="F:porin activity"/>
    <property type="evidence" value="ECO:0007669"/>
    <property type="project" value="UniProtKB-KW"/>
</dbReference>
<keyword evidence="8" id="KW-0626">Porin</keyword>
<dbReference type="InterPro" id="IPR002299">
    <property type="entry name" value="Porin_Neis"/>
</dbReference>
<keyword evidence="5" id="KW-0812">Transmembrane</keyword>
<feature type="domain" description="Porin" evidence="12">
    <location>
        <begin position="22"/>
        <end position="357"/>
    </location>
</feature>
<dbReference type="CDD" id="cd00342">
    <property type="entry name" value="gram_neg_porins"/>
    <property type="match status" value="1"/>
</dbReference>
<keyword evidence="4" id="KW-1134">Transmembrane beta strand</keyword>
<name>A0A8B6XB86_9BURK</name>
<dbReference type="Gene3D" id="2.40.160.10">
    <property type="entry name" value="Porin"/>
    <property type="match status" value="1"/>
</dbReference>
<keyword evidence="13" id="KW-1185">Reference proteome</keyword>
<sequence>MPHAPRAAWRAALRPARLQALATALAAAFAGAAAQAQTAANVTLYGLIDSGVEGVTHASGDRTLWRVPTITGQLPSRLGVRGSEDLGDGLKAVFTIEGGFAPDQGTAAQGGRLWGRQAFVGLQGDWGTLSLGRQYTMLYWGLLDADILGPSIHAMGSLDAGVPNARADNAIAWRGGFGGLQLGATWSTGRDSVGSTPASGSCAGESASAAVACREWSALAGWKTADWGIAAAIDELRGGSGATASFFNGAAPIGLGNAGDKDRRVSVSAWAKLGAVKVGGGWLGRHVDAVAGDVRSNLWHLGAALPVAPSLVIDGALYRIGNTAQNRDATLLALRATHAFSKRTAGYAQAGFLDNSARAQYSVSGGGPGTTPLAGQNQLGTMIGLRHAF</sequence>
<dbReference type="PANTHER" id="PTHR34501">
    <property type="entry name" value="PROTEIN YDDL-RELATED"/>
    <property type="match status" value="1"/>
</dbReference>
<evidence type="ECO:0000256" key="9">
    <source>
        <dbReference type="ARBA" id="ARBA00023136"/>
    </source>
</evidence>
<keyword evidence="9" id="KW-0472">Membrane</keyword>
<dbReference type="SUPFAM" id="SSF56935">
    <property type="entry name" value="Porins"/>
    <property type="match status" value="1"/>
</dbReference>
<evidence type="ECO:0000256" key="4">
    <source>
        <dbReference type="ARBA" id="ARBA00022452"/>
    </source>
</evidence>